<evidence type="ECO:0000313" key="1">
    <source>
        <dbReference type="EMBL" id="CAD6993430.1"/>
    </source>
</evidence>
<name>A0A811U4S3_CERCA</name>
<accession>A0A811U4S3</accession>
<feature type="non-terminal residue" evidence="1">
    <location>
        <position position="1"/>
    </location>
</feature>
<dbReference type="Proteomes" id="UP000606786">
    <property type="component" value="Unassembled WGS sequence"/>
</dbReference>
<comment type="caution">
    <text evidence="1">The sequence shown here is derived from an EMBL/GenBank/DDBJ whole genome shotgun (WGS) entry which is preliminary data.</text>
</comment>
<gene>
    <name evidence="1" type="ORF">CCAP1982_LOCUS2245</name>
</gene>
<reference evidence="1" key="1">
    <citation type="submission" date="2020-11" db="EMBL/GenBank/DDBJ databases">
        <authorList>
            <person name="Whitehead M."/>
        </authorList>
    </citation>
    <scope>NUCLEOTIDE SEQUENCE</scope>
    <source>
        <strain evidence="1">EGII</strain>
    </source>
</reference>
<evidence type="ECO:0000313" key="2">
    <source>
        <dbReference type="Proteomes" id="UP000606786"/>
    </source>
</evidence>
<dbReference type="AlphaFoldDB" id="A0A811U4S3"/>
<proteinExistence type="predicted"/>
<sequence length="71" mass="7596">MTSNATKAALPLQCSTHVAGSNIGYRNISHNFDATALPRTQHNKAHTPSSLVVVTPCRHTLLLFTIMPAAV</sequence>
<dbReference type="EMBL" id="CAJHJT010000001">
    <property type="protein sequence ID" value="CAD6993430.1"/>
    <property type="molecule type" value="Genomic_DNA"/>
</dbReference>
<keyword evidence="2" id="KW-1185">Reference proteome</keyword>
<protein>
    <submittedName>
        <fullName evidence="1">(Mediterranean fruit fly) hypothetical protein</fullName>
    </submittedName>
</protein>
<organism evidence="1 2">
    <name type="scientific">Ceratitis capitata</name>
    <name type="common">Mediterranean fruit fly</name>
    <name type="synonym">Tephritis capitata</name>
    <dbReference type="NCBI Taxonomy" id="7213"/>
    <lineage>
        <taxon>Eukaryota</taxon>
        <taxon>Metazoa</taxon>
        <taxon>Ecdysozoa</taxon>
        <taxon>Arthropoda</taxon>
        <taxon>Hexapoda</taxon>
        <taxon>Insecta</taxon>
        <taxon>Pterygota</taxon>
        <taxon>Neoptera</taxon>
        <taxon>Endopterygota</taxon>
        <taxon>Diptera</taxon>
        <taxon>Brachycera</taxon>
        <taxon>Muscomorpha</taxon>
        <taxon>Tephritoidea</taxon>
        <taxon>Tephritidae</taxon>
        <taxon>Ceratitis</taxon>
        <taxon>Ceratitis</taxon>
    </lineage>
</organism>